<keyword evidence="2" id="KW-0808">Transferase</keyword>
<dbReference type="InterPro" id="IPR005490">
    <property type="entry name" value="LD_TPept_cat_dom"/>
</dbReference>
<reference evidence="9" key="1">
    <citation type="journal article" date="2019" name="Int. J. Syst. Evol. Microbiol.">
        <title>The Global Catalogue of Microorganisms (GCM) 10K type strain sequencing project: providing services to taxonomists for standard genome sequencing and annotation.</title>
        <authorList>
            <consortium name="The Broad Institute Genomics Platform"/>
            <consortium name="The Broad Institute Genome Sequencing Center for Infectious Disease"/>
            <person name="Wu L."/>
            <person name="Ma J."/>
        </authorList>
    </citation>
    <scope>NUCLEOTIDE SEQUENCE [LARGE SCALE GENOMIC DNA]</scope>
    <source>
        <strain evidence="9">CGMCC 4.7643</strain>
    </source>
</reference>
<accession>A0ABW5G949</accession>
<evidence type="ECO:0000313" key="9">
    <source>
        <dbReference type="Proteomes" id="UP001597419"/>
    </source>
</evidence>
<feature type="region of interest" description="Disordered" evidence="6">
    <location>
        <begin position="43"/>
        <end position="109"/>
    </location>
</feature>
<keyword evidence="3" id="KW-0133">Cell shape</keyword>
<proteinExistence type="predicted"/>
<protein>
    <submittedName>
        <fullName evidence="8">Murein L,D-transpeptidase</fullName>
    </submittedName>
</protein>
<keyword evidence="5" id="KW-0961">Cell wall biogenesis/degradation</keyword>
<feature type="compositionally biased region" description="Low complexity" evidence="6">
    <location>
        <begin position="43"/>
        <end position="61"/>
    </location>
</feature>
<evidence type="ECO:0000313" key="8">
    <source>
        <dbReference type="EMBL" id="MFD2457978.1"/>
    </source>
</evidence>
<feature type="chain" id="PRO_5046204815" evidence="7">
    <location>
        <begin position="22"/>
        <end position="224"/>
    </location>
</feature>
<dbReference type="Proteomes" id="UP001597419">
    <property type="component" value="Unassembled WGS sequence"/>
</dbReference>
<evidence type="ECO:0000256" key="4">
    <source>
        <dbReference type="ARBA" id="ARBA00022984"/>
    </source>
</evidence>
<dbReference type="CDD" id="cd16913">
    <property type="entry name" value="YkuD_like"/>
    <property type="match status" value="1"/>
</dbReference>
<dbReference type="InterPro" id="IPR038063">
    <property type="entry name" value="Transpep_catalytic_dom"/>
</dbReference>
<dbReference type="EMBL" id="JBHUKU010000003">
    <property type="protein sequence ID" value="MFD2457978.1"/>
    <property type="molecule type" value="Genomic_DNA"/>
</dbReference>
<evidence type="ECO:0000256" key="1">
    <source>
        <dbReference type="ARBA" id="ARBA00004752"/>
    </source>
</evidence>
<evidence type="ECO:0000256" key="2">
    <source>
        <dbReference type="ARBA" id="ARBA00022679"/>
    </source>
</evidence>
<keyword evidence="4" id="KW-0573">Peptidoglycan synthesis</keyword>
<dbReference type="SUPFAM" id="SSF141523">
    <property type="entry name" value="L,D-transpeptidase catalytic domain-like"/>
    <property type="match status" value="1"/>
</dbReference>
<keyword evidence="9" id="KW-1185">Reference proteome</keyword>
<sequence>MRTWTRLLTGSAALAATLALAGCGEGGVPGTAAPAVTTTPAVPVTTSTAPPTSAAAVTPTTLPGSGAPRTGTVVPSAPPAPATPSDGTPTPSPVTPRPRAKDAGVPCEAAVESRETNACVDLSARKAWLLARGKVLYGPVPMLPGRKDFQALLGTFHVLSKEKLHRPKERGVPPITNSVFFRPGEAFHFGSLTEYTHGGIHLSFGASVKFFKALRVGDLVQIVR</sequence>
<organism evidence="8 9">
    <name type="scientific">Amycolatopsis samaneae</name>
    <dbReference type="NCBI Taxonomy" id="664691"/>
    <lineage>
        <taxon>Bacteria</taxon>
        <taxon>Bacillati</taxon>
        <taxon>Actinomycetota</taxon>
        <taxon>Actinomycetes</taxon>
        <taxon>Pseudonocardiales</taxon>
        <taxon>Pseudonocardiaceae</taxon>
        <taxon>Amycolatopsis</taxon>
    </lineage>
</organism>
<evidence type="ECO:0000256" key="7">
    <source>
        <dbReference type="SAM" id="SignalP"/>
    </source>
</evidence>
<name>A0ABW5G949_9PSEU</name>
<gene>
    <name evidence="8" type="ORF">ACFSYJ_05195</name>
</gene>
<evidence type="ECO:0000256" key="3">
    <source>
        <dbReference type="ARBA" id="ARBA00022960"/>
    </source>
</evidence>
<feature type="signal peptide" evidence="7">
    <location>
        <begin position="1"/>
        <end position="21"/>
    </location>
</feature>
<dbReference type="Gene3D" id="2.40.440.10">
    <property type="entry name" value="L,D-transpeptidase catalytic domain-like"/>
    <property type="match status" value="1"/>
</dbReference>
<comment type="pathway">
    <text evidence="1">Cell wall biogenesis; peptidoglycan biosynthesis.</text>
</comment>
<evidence type="ECO:0000256" key="5">
    <source>
        <dbReference type="ARBA" id="ARBA00023316"/>
    </source>
</evidence>
<dbReference type="RefSeq" id="WP_345395856.1">
    <property type="nucleotide sequence ID" value="NZ_BAABHG010000007.1"/>
</dbReference>
<evidence type="ECO:0000256" key="6">
    <source>
        <dbReference type="SAM" id="MobiDB-lite"/>
    </source>
</evidence>
<dbReference type="PROSITE" id="PS51257">
    <property type="entry name" value="PROKAR_LIPOPROTEIN"/>
    <property type="match status" value="1"/>
</dbReference>
<comment type="caution">
    <text evidence="8">The sequence shown here is derived from an EMBL/GenBank/DDBJ whole genome shotgun (WGS) entry which is preliminary data.</text>
</comment>
<keyword evidence="7" id="KW-0732">Signal</keyword>